<name>A0AAJ6BG01_9BACT</name>
<dbReference type="SUPFAM" id="SSF49464">
    <property type="entry name" value="Carboxypeptidase regulatory domain-like"/>
    <property type="match status" value="1"/>
</dbReference>
<evidence type="ECO:0000256" key="1">
    <source>
        <dbReference type="SAM" id="SignalP"/>
    </source>
</evidence>
<dbReference type="EMBL" id="CP119311">
    <property type="protein sequence ID" value="WEK34792.1"/>
    <property type="molecule type" value="Genomic_DNA"/>
</dbReference>
<feature type="chain" id="PRO_5042589214" evidence="1">
    <location>
        <begin position="21"/>
        <end position="126"/>
    </location>
</feature>
<feature type="signal peptide" evidence="1">
    <location>
        <begin position="1"/>
        <end position="20"/>
    </location>
</feature>
<proteinExistence type="predicted"/>
<evidence type="ECO:0000313" key="2">
    <source>
        <dbReference type="EMBL" id="WEK34792.1"/>
    </source>
</evidence>
<dbReference type="GO" id="GO:0004180">
    <property type="term" value="F:carboxypeptidase activity"/>
    <property type="evidence" value="ECO:0007669"/>
    <property type="project" value="UniProtKB-KW"/>
</dbReference>
<dbReference type="AlphaFoldDB" id="A0AAJ6BG01"/>
<keyword evidence="2" id="KW-0121">Carboxypeptidase</keyword>
<keyword evidence="2" id="KW-0645">Protease</keyword>
<accession>A0AAJ6BG01</accession>
<reference evidence="2" key="1">
    <citation type="submission" date="2023-03" db="EMBL/GenBank/DDBJ databases">
        <title>Andean soil-derived lignocellulolytic bacterial consortium as a source of novel taxa and putative plastic-active enzymes.</title>
        <authorList>
            <person name="Diaz-Garcia L."/>
            <person name="Chuvochina M."/>
            <person name="Feuerriegel G."/>
            <person name="Bunk B."/>
            <person name="Sproer C."/>
            <person name="Streit W.R."/>
            <person name="Rodriguez L.M."/>
            <person name="Overmann J."/>
            <person name="Jimenez D.J."/>
        </authorList>
    </citation>
    <scope>NUCLEOTIDE SEQUENCE</scope>
    <source>
        <strain evidence="2">MAG 7</strain>
    </source>
</reference>
<protein>
    <submittedName>
        <fullName evidence="2">Carboxypeptidase-like regulatory domain-containing protein</fullName>
    </submittedName>
</protein>
<dbReference type="InterPro" id="IPR008969">
    <property type="entry name" value="CarboxyPept-like_regulatory"/>
</dbReference>
<dbReference type="Proteomes" id="UP001220610">
    <property type="component" value="Chromosome"/>
</dbReference>
<gene>
    <name evidence="2" type="ORF">P0Y53_20080</name>
</gene>
<evidence type="ECO:0000313" key="3">
    <source>
        <dbReference type="Proteomes" id="UP001220610"/>
    </source>
</evidence>
<organism evidence="2 3">
    <name type="scientific">Candidatus Pseudobacter hemicellulosilyticus</name>
    <dbReference type="NCBI Taxonomy" id="3121375"/>
    <lineage>
        <taxon>Bacteria</taxon>
        <taxon>Pseudomonadati</taxon>
        <taxon>Bacteroidota</taxon>
        <taxon>Chitinophagia</taxon>
        <taxon>Chitinophagales</taxon>
        <taxon>Chitinophagaceae</taxon>
        <taxon>Pseudobacter</taxon>
    </lineage>
</organism>
<keyword evidence="1" id="KW-0732">Signal</keyword>
<sequence>MMKYLLLLLTGFFGMHPVFAQEENQRAGRAAPRGKFYGKIVDTKTGKGIDAASIRLFLQLPNGAGVTGDSLVGGMLTKQNGDFSMENLPVRDSFRLEVTAIGFQPLTPFYPFHRPPRRRTNGAGPG</sequence>
<keyword evidence="2" id="KW-0378">Hydrolase</keyword>